<keyword evidence="5" id="KW-1185">Reference proteome</keyword>
<dbReference type="InterPro" id="IPR036036">
    <property type="entry name" value="SOCS_box-like_dom_sf"/>
</dbReference>
<protein>
    <submittedName>
        <fullName evidence="4">Alpha-copaene synthase</fullName>
    </submittedName>
</protein>
<dbReference type="GO" id="GO:0035556">
    <property type="term" value="P:intracellular signal transduction"/>
    <property type="evidence" value="ECO:0007669"/>
    <property type="project" value="InterPro"/>
</dbReference>
<proteinExistence type="predicted"/>
<reference evidence="4" key="2">
    <citation type="journal article" date="2023" name="BMC Genomics">
        <title>Pest status, molecular evolution, and epigenetic factors derived from the genome assembly of Frankliniella fusca, a thysanopteran phytovirus vector.</title>
        <authorList>
            <person name="Catto M.A."/>
            <person name="Labadie P.E."/>
            <person name="Jacobson A.L."/>
            <person name="Kennedy G.G."/>
            <person name="Srinivasan R."/>
            <person name="Hunt B.G."/>
        </authorList>
    </citation>
    <scope>NUCLEOTIDE SEQUENCE</scope>
    <source>
        <strain evidence="4">PL_HMW_Pooled</strain>
    </source>
</reference>
<dbReference type="CDD" id="cd03587">
    <property type="entry name" value="SOCS"/>
    <property type="match status" value="1"/>
</dbReference>
<accession>A0AAE1HRI3</accession>
<feature type="domain" description="SOCS box" evidence="3">
    <location>
        <begin position="329"/>
        <end position="370"/>
    </location>
</feature>
<dbReference type="PANTHER" id="PTHR20966:SF2">
    <property type="entry name" value="ANKYRIN REPEAT AND SOCS BOX PROTEIN 17"/>
    <property type="match status" value="1"/>
</dbReference>
<evidence type="ECO:0000256" key="2">
    <source>
        <dbReference type="ARBA" id="ARBA00023043"/>
    </source>
</evidence>
<comment type="caution">
    <text evidence="4">The sequence shown here is derived from an EMBL/GenBank/DDBJ whole genome shotgun (WGS) entry which is preliminary data.</text>
</comment>
<dbReference type="PANTHER" id="PTHR20966">
    <property type="entry name" value="ANKYRIN REPEAT AND SOCS BOX PROTEIN 17"/>
    <property type="match status" value="1"/>
</dbReference>
<evidence type="ECO:0000313" key="4">
    <source>
        <dbReference type="EMBL" id="KAK3926186.1"/>
    </source>
</evidence>
<evidence type="ECO:0000259" key="3">
    <source>
        <dbReference type="SMART" id="SM00969"/>
    </source>
</evidence>
<keyword evidence="2" id="KW-0040">ANK repeat</keyword>
<gene>
    <name evidence="4" type="ORF">KUF71_014435</name>
</gene>
<reference evidence="4" key="1">
    <citation type="submission" date="2021-07" db="EMBL/GenBank/DDBJ databases">
        <authorList>
            <person name="Catto M.A."/>
            <person name="Jacobson A."/>
            <person name="Kennedy G."/>
            <person name="Labadie P."/>
            <person name="Hunt B.G."/>
            <person name="Srinivasan R."/>
        </authorList>
    </citation>
    <scope>NUCLEOTIDE SEQUENCE</scope>
    <source>
        <strain evidence="4">PL_HMW_Pooled</strain>
        <tissue evidence="4">Head</tissue>
    </source>
</reference>
<name>A0AAE1HRI3_9NEOP</name>
<dbReference type="AlphaFoldDB" id="A0AAE1HRI3"/>
<dbReference type="Proteomes" id="UP001219518">
    <property type="component" value="Unassembled WGS sequence"/>
</dbReference>
<dbReference type="Pfam" id="PF07525">
    <property type="entry name" value="SOCS_box"/>
    <property type="match status" value="1"/>
</dbReference>
<dbReference type="SMART" id="SM00969">
    <property type="entry name" value="SOCS_box"/>
    <property type="match status" value="1"/>
</dbReference>
<keyword evidence="1" id="KW-0833">Ubl conjugation pathway</keyword>
<dbReference type="SUPFAM" id="SSF158235">
    <property type="entry name" value="SOCS box-like"/>
    <property type="match status" value="1"/>
</dbReference>
<dbReference type="InterPro" id="IPR001496">
    <property type="entry name" value="SOCS_box"/>
</dbReference>
<organism evidence="4 5">
    <name type="scientific">Frankliniella fusca</name>
    <dbReference type="NCBI Taxonomy" id="407009"/>
    <lineage>
        <taxon>Eukaryota</taxon>
        <taxon>Metazoa</taxon>
        <taxon>Ecdysozoa</taxon>
        <taxon>Arthropoda</taxon>
        <taxon>Hexapoda</taxon>
        <taxon>Insecta</taxon>
        <taxon>Pterygota</taxon>
        <taxon>Neoptera</taxon>
        <taxon>Paraneoptera</taxon>
        <taxon>Thysanoptera</taxon>
        <taxon>Terebrantia</taxon>
        <taxon>Thripoidea</taxon>
        <taxon>Thripidae</taxon>
        <taxon>Frankliniella</taxon>
    </lineage>
</organism>
<sequence>MDTILDVFFEKVFSQLPRGALVSRYKRAELSDYFGTVIVGCVGAEQVTAQEAVARAVCAALRYHAATRDANGGVCLKGKFHDILYVVAKLAYDWELRDGHTVARLLRDLHSCEDTFERLIVGAIVGTRVSHLLSGWKSEFADREENLQAVEFFLAHADEQRLVFREARHGGQGARGAHAQDPAEWPTGTLGLGQAVPARALQDRRLADVPMRACGGLTAAAMALDVGRIDTLSLLMRHGATIHFPERESADDSRATPADVLLGKLLDFRERRPGEPYPEEVLGCLRLLLRAVPSAADSALLRHCPDVILALATDDGSPLVPPSRLGVTPPELKHQARCAVRRCLYLAWNLPHGIQALNVPHVLRRYLDLELD</sequence>
<evidence type="ECO:0000313" key="5">
    <source>
        <dbReference type="Proteomes" id="UP001219518"/>
    </source>
</evidence>
<evidence type="ECO:0000256" key="1">
    <source>
        <dbReference type="ARBA" id="ARBA00022786"/>
    </source>
</evidence>
<dbReference type="EMBL" id="JAHWGI010001243">
    <property type="protein sequence ID" value="KAK3926186.1"/>
    <property type="molecule type" value="Genomic_DNA"/>
</dbReference>
<dbReference type="InterPro" id="IPR039147">
    <property type="entry name" value="ASB17"/>
</dbReference>